<proteinExistence type="predicted"/>
<accession>A0A838B3M1</accession>
<evidence type="ECO:0000313" key="3">
    <source>
        <dbReference type="Proteomes" id="UP000558284"/>
    </source>
</evidence>
<dbReference type="SMART" id="SM00901">
    <property type="entry name" value="FRG"/>
    <property type="match status" value="1"/>
</dbReference>
<keyword evidence="3" id="KW-1185">Reference proteome</keyword>
<gene>
    <name evidence="2" type="ORF">H0241_09340</name>
</gene>
<dbReference type="RefSeq" id="WP_181057133.1">
    <property type="nucleotide sequence ID" value="NZ_JACDTY010000003.1"/>
</dbReference>
<reference evidence="2 3" key="1">
    <citation type="submission" date="2020-07" db="EMBL/GenBank/DDBJ databases">
        <title>Definition of the novel symbiovar canariense within Mesorhizobium novociceri, a new species of genus Mesorhizobium nodulating Cicer canariense in the Caldera de Taburiente National Park (La Palma, Canary Islands).</title>
        <authorList>
            <person name="Leon-Barrios M."/>
            <person name="Perez-Yepez J."/>
            <person name="Flores-Felix J.D."/>
            <person name="Ramirez-Baena M.H."/>
            <person name="Pulido-Suarez L."/>
            <person name="Igual J.M."/>
            <person name="Velazquez E."/>
            <person name="Peix A."/>
        </authorList>
    </citation>
    <scope>NUCLEOTIDE SEQUENCE [LARGE SCALE GENOMIC DNA]</scope>
    <source>
        <strain evidence="2 3">CCANP35</strain>
    </source>
</reference>
<protein>
    <submittedName>
        <fullName evidence="2">FRG domain-containing protein</fullName>
    </submittedName>
</protein>
<evidence type="ECO:0000259" key="1">
    <source>
        <dbReference type="SMART" id="SM00901"/>
    </source>
</evidence>
<dbReference type="InterPro" id="IPR014966">
    <property type="entry name" value="FRG-dom"/>
</dbReference>
<comment type="caution">
    <text evidence="2">The sequence shown here is derived from an EMBL/GenBank/DDBJ whole genome shotgun (WGS) entry which is preliminary data.</text>
</comment>
<organism evidence="2 3">
    <name type="scientific">Mesorhizobium neociceri</name>
    <dbReference type="NCBI Taxonomy" id="1307853"/>
    <lineage>
        <taxon>Bacteria</taxon>
        <taxon>Pseudomonadati</taxon>
        <taxon>Pseudomonadota</taxon>
        <taxon>Alphaproteobacteria</taxon>
        <taxon>Hyphomicrobiales</taxon>
        <taxon>Phyllobacteriaceae</taxon>
        <taxon>Mesorhizobium</taxon>
    </lineage>
</organism>
<feature type="domain" description="FRG" evidence="1">
    <location>
        <begin position="47"/>
        <end position="160"/>
    </location>
</feature>
<dbReference type="Proteomes" id="UP000558284">
    <property type="component" value="Unassembled WGS sequence"/>
</dbReference>
<name>A0A838B3M1_9HYPH</name>
<sequence length="371" mass="42188">MREISPKLTPELQAHCNGLSVDKAPAFQVTTFRRLVEQVAKLAYINHDDLLFFRGQDTDYLNRSGGTTLYPGIYRGDSIPERELRHRFDMLEQGCRLLVEKWQVAKIDGYSDIRRKKYIQWSILQHYEVAETPLIDLTHSLRVACSFAQLKKSTDVAYVYVLGLPHVTNRISVNSEHDLVNVRLLSICPPAALRPHFQEGYLAGTTDVTTDFDSKTELDFRNRLVAKFSIPSSSQFWGSGFNIIPATALFPRGDKILELCNEVKSALKDELQPGDIGSFIGVWAELEDFLLTTGRRLTERNISVREAIARMLERELITPEFANELQALRMFRNNLVHQPTKVRSLSVGAWLDRVRDALKQITAGPSQTSPR</sequence>
<dbReference type="AlphaFoldDB" id="A0A838B3M1"/>
<dbReference type="EMBL" id="JACDTY010000003">
    <property type="protein sequence ID" value="MBA1140459.1"/>
    <property type="molecule type" value="Genomic_DNA"/>
</dbReference>
<evidence type="ECO:0000313" key="2">
    <source>
        <dbReference type="EMBL" id="MBA1140459.1"/>
    </source>
</evidence>